<dbReference type="Pfam" id="PF13173">
    <property type="entry name" value="AAA_14"/>
    <property type="match status" value="1"/>
</dbReference>
<sequence length="403" mass="46586">MIKRSRYTDKLVQYKDNDFVKVVTGVRRSGKSSLLVLFKEYLIAQGVEESHIIEINYEKYLNDDLKDEKSIHNYIKVKVKDSSRIYLLIDEVQEISNWAKVINSLRVSFNADIYVTGSNSRMFSGEHLTYLSGRYIEIKVLPLSFKEFLEFRSYSEENAQKHFNEYLLVGSFPAVSLANGQELVEAILSGLFDSIFTRDIILRGKIRDEGAFYKVAKFVFENIGNNTSANAIKNTMISQGHKITSDTVDNYLQLMCDAHMLYQCERYDIRGKERLKTNGKYYVVDTGLRNRLIGYRSGNLGHVIENIVYLQLLRLGYEVTVGKNTSSEVDFIAVKGDKRLYFQVSLTCLEEKTYAREMNALLKINDQYPKYLITMDSIDLSKDGIIHINLYDFLLENINFEVK</sequence>
<accession>A0A5C1QGT5</accession>
<evidence type="ECO:0000313" key="4">
    <source>
        <dbReference type="Proteomes" id="UP000323824"/>
    </source>
</evidence>
<evidence type="ECO:0000259" key="2">
    <source>
        <dbReference type="Pfam" id="PF13635"/>
    </source>
</evidence>
<feature type="domain" description="AAA" evidence="1">
    <location>
        <begin position="20"/>
        <end position="149"/>
    </location>
</feature>
<keyword evidence="3" id="KW-0067">ATP-binding</keyword>
<reference evidence="3 4" key="1">
    <citation type="submission" date="2019-02" db="EMBL/GenBank/DDBJ databases">
        <authorList>
            <person name="Fomenkov A."/>
            <person name="Dubinina G."/>
            <person name="Grabovich M."/>
            <person name="Vincze T."/>
            <person name="Roberts R.J."/>
        </authorList>
    </citation>
    <scope>NUCLEOTIDE SEQUENCE [LARGE SCALE GENOMIC DNA]</scope>
    <source>
        <strain evidence="3 4">P</strain>
    </source>
</reference>
<dbReference type="AlphaFoldDB" id="A0A5C1QGT5"/>
<dbReference type="Proteomes" id="UP000323824">
    <property type="component" value="Chromosome"/>
</dbReference>
<dbReference type="InterPro" id="IPR025420">
    <property type="entry name" value="DUF4143"/>
</dbReference>
<dbReference type="EMBL" id="CP035807">
    <property type="protein sequence ID" value="QEN05442.1"/>
    <property type="molecule type" value="Genomic_DNA"/>
</dbReference>
<evidence type="ECO:0000259" key="1">
    <source>
        <dbReference type="Pfam" id="PF13173"/>
    </source>
</evidence>
<gene>
    <name evidence="3" type="ORF">EW093_12200</name>
</gene>
<feature type="domain" description="DUF4143" evidence="2">
    <location>
        <begin position="198"/>
        <end position="344"/>
    </location>
</feature>
<organism evidence="3 4">
    <name type="scientific">Thiospirochaeta perfilievii</name>
    <dbReference type="NCBI Taxonomy" id="252967"/>
    <lineage>
        <taxon>Bacteria</taxon>
        <taxon>Pseudomonadati</taxon>
        <taxon>Spirochaetota</taxon>
        <taxon>Spirochaetia</taxon>
        <taxon>Spirochaetales</taxon>
        <taxon>Spirochaetaceae</taxon>
        <taxon>Thiospirochaeta</taxon>
    </lineage>
</organism>
<dbReference type="OrthoDB" id="9801684at2"/>
<dbReference type="PANTHER" id="PTHR33295:SF20">
    <property type="entry name" value="ATPASE"/>
    <property type="match status" value="1"/>
</dbReference>
<proteinExistence type="predicted"/>
<reference evidence="3 4" key="2">
    <citation type="submission" date="2019-09" db="EMBL/GenBank/DDBJ databases">
        <title>Complete Genome Sequence and Methylome Analysis of free living Spirochaetas.</title>
        <authorList>
            <person name="Leshcheva N."/>
            <person name="Mikheeva N."/>
        </authorList>
    </citation>
    <scope>NUCLEOTIDE SEQUENCE [LARGE SCALE GENOMIC DNA]</scope>
    <source>
        <strain evidence="3 4">P</strain>
    </source>
</reference>
<protein>
    <submittedName>
        <fullName evidence="3">ATP-binding protein</fullName>
    </submittedName>
</protein>
<dbReference type="InterPro" id="IPR041682">
    <property type="entry name" value="AAA_14"/>
</dbReference>
<dbReference type="InterPro" id="IPR027417">
    <property type="entry name" value="P-loop_NTPase"/>
</dbReference>
<evidence type="ECO:0000313" key="3">
    <source>
        <dbReference type="EMBL" id="QEN05442.1"/>
    </source>
</evidence>
<keyword evidence="3" id="KW-0547">Nucleotide-binding</keyword>
<keyword evidence="4" id="KW-1185">Reference proteome</keyword>
<dbReference type="GO" id="GO:0005524">
    <property type="term" value="F:ATP binding"/>
    <property type="evidence" value="ECO:0007669"/>
    <property type="project" value="UniProtKB-KW"/>
</dbReference>
<dbReference type="SUPFAM" id="SSF52540">
    <property type="entry name" value="P-loop containing nucleoside triphosphate hydrolases"/>
    <property type="match status" value="1"/>
</dbReference>
<name>A0A5C1QGT5_9SPIO</name>
<dbReference type="KEGG" id="sper:EW093_12200"/>
<dbReference type="PANTHER" id="PTHR33295">
    <property type="entry name" value="ATPASE"/>
    <property type="match status" value="1"/>
</dbReference>
<dbReference type="RefSeq" id="WP_149568680.1">
    <property type="nucleotide sequence ID" value="NZ_CP035807.1"/>
</dbReference>
<dbReference type="Pfam" id="PF13635">
    <property type="entry name" value="DUF4143"/>
    <property type="match status" value="1"/>
</dbReference>